<feature type="region of interest" description="Disordered" evidence="1">
    <location>
        <begin position="144"/>
        <end position="165"/>
    </location>
</feature>
<evidence type="ECO:0000313" key="4">
    <source>
        <dbReference type="EMBL" id="QJE96262.1"/>
    </source>
</evidence>
<proteinExistence type="predicted"/>
<dbReference type="Pfam" id="PF13768">
    <property type="entry name" value="VWA_3"/>
    <property type="match status" value="2"/>
</dbReference>
<dbReference type="RefSeq" id="WP_169454663.1">
    <property type="nucleotide sequence ID" value="NZ_CP051774.1"/>
</dbReference>
<feature type="domain" description="VWFA" evidence="3">
    <location>
        <begin position="186"/>
        <end position="390"/>
    </location>
</feature>
<dbReference type="Proteomes" id="UP000501812">
    <property type="component" value="Chromosome"/>
</dbReference>
<keyword evidence="5" id="KW-1185">Reference proteome</keyword>
<keyword evidence="2" id="KW-1133">Transmembrane helix</keyword>
<dbReference type="InterPro" id="IPR036465">
    <property type="entry name" value="vWFA_dom_sf"/>
</dbReference>
<evidence type="ECO:0000256" key="1">
    <source>
        <dbReference type="SAM" id="MobiDB-lite"/>
    </source>
</evidence>
<organism evidence="4 5">
    <name type="scientific">Luteolibacter luteus</name>
    <dbReference type="NCBI Taxonomy" id="2728835"/>
    <lineage>
        <taxon>Bacteria</taxon>
        <taxon>Pseudomonadati</taxon>
        <taxon>Verrucomicrobiota</taxon>
        <taxon>Verrucomicrobiia</taxon>
        <taxon>Verrucomicrobiales</taxon>
        <taxon>Verrucomicrobiaceae</taxon>
        <taxon>Luteolibacter</taxon>
    </lineage>
</organism>
<sequence>MSAEDDEIVEEGVVDAVQPAVFAGPAYRQEGSLHRFWRKLGGGSLMTATLLHIGLLLIATTIVLRTIQEPEKKVEFLSGPAGGGGGGGEMQKKAERQAKSLSVSSAKRVFAEGVATSMTLPDPGDSFGQLSSLGSLSGGGGVGGGEGFGRGGGKGSGIGPGSGPGAGIGGMGQGIVFFEQEIHAGRVAYVIDYSGSMRGKREKLMRAELSKSVQNLASTMQYQLIFFCGPVWIAGDQFKTEENGDVLITHGKDKYRWKRGAAPGSWEPKGRTPKAEWLTADSATVEQSVKFIKETELQSGTHWVAPLEMALAMKPAPQVIFFMTDGASPGTTEEDIRRLGKRAKSLKVTINTMAMMEPKAEEGMKELARLSGGSFTIIDADGSVRDVPVE</sequence>
<gene>
    <name evidence="4" type="ORF">HHL09_10860</name>
</gene>
<keyword evidence="2" id="KW-0812">Transmembrane</keyword>
<evidence type="ECO:0000313" key="5">
    <source>
        <dbReference type="Proteomes" id="UP000501812"/>
    </source>
</evidence>
<feature type="transmembrane region" description="Helical" evidence="2">
    <location>
        <begin position="45"/>
        <end position="64"/>
    </location>
</feature>
<evidence type="ECO:0000256" key="2">
    <source>
        <dbReference type="SAM" id="Phobius"/>
    </source>
</evidence>
<feature type="region of interest" description="Disordered" evidence="1">
    <location>
        <begin position="75"/>
        <end position="94"/>
    </location>
</feature>
<dbReference type="CDD" id="cd00198">
    <property type="entry name" value="vWFA"/>
    <property type="match status" value="1"/>
</dbReference>
<evidence type="ECO:0000259" key="3">
    <source>
        <dbReference type="PROSITE" id="PS50234"/>
    </source>
</evidence>
<dbReference type="EMBL" id="CP051774">
    <property type="protein sequence ID" value="QJE96262.1"/>
    <property type="molecule type" value="Genomic_DNA"/>
</dbReference>
<dbReference type="KEGG" id="luo:HHL09_10860"/>
<name>A0A858RHG6_9BACT</name>
<keyword evidence="2" id="KW-0472">Membrane</keyword>
<accession>A0A858RHG6</accession>
<dbReference type="SUPFAM" id="SSF53300">
    <property type="entry name" value="vWA-like"/>
    <property type="match status" value="1"/>
</dbReference>
<protein>
    <submittedName>
        <fullName evidence="4">VWA domain-containing protein</fullName>
    </submittedName>
</protein>
<feature type="compositionally biased region" description="Gly residues" evidence="1">
    <location>
        <begin position="80"/>
        <end position="89"/>
    </location>
</feature>
<dbReference type="PROSITE" id="PS50234">
    <property type="entry name" value="VWFA"/>
    <property type="match status" value="1"/>
</dbReference>
<reference evidence="4 5" key="1">
    <citation type="submission" date="2020-04" db="EMBL/GenBank/DDBJ databases">
        <title>Luteolibacter sp. G-1-1-1 isolated from soil.</title>
        <authorList>
            <person name="Dahal R.H."/>
        </authorList>
    </citation>
    <scope>NUCLEOTIDE SEQUENCE [LARGE SCALE GENOMIC DNA]</scope>
    <source>
        <strain evidence="4 5">G-1-1-1</strain>
    </source>
</reference>
<dbReference type="AlphaFoldDB" id="A0A858RHG6"/>
<dbReference type="Gene3D" id="3.40.50.410">
    <property type="entry name" value="von Willebrand factor, type A domain"/>
    <property type="match status" value="1"/>
</dbReference>
<dbReference type="InterPro" id="IPR002035">
    <property type="entry name" value="VWF_A"/>
</dbReference>